<organism evidence="2 3">
    <name type="scientific">Linum tenue</name>
    <dbReference type="NCBI Taxonomy" id="586396"/>
    <lineage>
        <taxon>Eukaryota</taxon>
        <taxon>Viridiplantae</taxon>
        <taxon>Streptophyta</taxon>
        <taxon>Embryophyta</taxon>
        <taxon>Tracheophyta</taxon>
        <taxon>Spermatophyta</taxon>
        <taxon>Magnoliopsida</taxon>
        <taxon>eudicotyledons</taxon>
        <taxon>Gunneridae</taxon>
        <taxon>Pentapetalae</taxon>
        <taxon>rosids</taxon>
        <taxon>fabids</taxon>
        <taxon>Malpighiales</taxon>
        <taxon>Linaceae</taxon>
        <taxon>Linum</taxon>
    </lineage>
</organism>
<proteinExistence type="predicted"/>
<protein>
    <submittedName>
        <fullName evidence="2">Uncharacterized protein</fullName>
    </submittedName>
</protein>
<feature type="region of interest" description="Disordered" evidence="1">
    <location>
        <begin position="262"/>
        <end position="310"/>
    </location>
</feature>
<keyword evidence="3" id="KW-1185">Reference proteome</keyword>
<evidence type="ECO:0000256" key="1">
    <source>
        <dbReference type="SAM" id="MobiDB-lite"/>
    </source>
</evidence>
<accession>A0AAV0JZX8</accession>
<evidence type="ECO:0000313" key="2">
    <source>
        <dbReference type="EMBL" id="CAI0415565.1"/>
    </source>
</evidence>
<dbReference type="EMBL" id="CAMGYJ010000005">
    <property type="protein sequence ID" value="CAI0415565.1"/>
    <property type="molecule type" value="Genomic_DNA"/>
</dbReference>
<comment type="caution">
    <text evidence="2">The sequence shown here is derived from an EMBL/GenBank/DDBJ whole genome shotgun (WGS) entry which is preliminary data.</text>
</comment>
<gene>
    <name evidence="2" type="ORF">LITE_LOCUS16680</name>
</gene>
<reference evidence="2" key="1">
    <citation type="submission" date="2022-08" db="EMBL/GenBank/DDBJ databases">
        <authorList>
            <person name="Gutierrez-Valencia J."/>
        </authorList>
    </citation>
    <scope>NUCLEOTIDE SEQUENCE</scope>
</reference>
<name>A0AAV0JZX8_9ROSI</name>
<evidence type="ECO:0000313" key="3">
    <source>
        <dbReference type="Proteomes" id="UP001154282"/>
    </source>
</evidence>
<dbReference type="Proteomes" id="UP001154282">
    <property type="component" value="Unassembled WGS sequence"/>
</dbReference>
<feature type="region of interest" description="Disordered" evidence="1">
    <location>
        <begin position="324"/>
        <end position="344"/>
    </location>
</feature>
<dbReference type="AlphaFoldDB" id="A0AAV0JZX8"/>
<sequence>MVLFNFKSDKHFVTSSDKTTLRVCELSDPTVHPSRIRKAHWREVGCIIVDTDDDRDVDDLTEEQYYDGLSFFDGHGKIEGQEALTKLAQHLARLGLMVSPGGYCFQDVTELNEHKEFGIHYLRLNDLFSWSHHGVGMSRITMWRRLELKYDVPKHKKIPKSSLMVGGAISKEKYEELKRMLNEKKEELKKVTTEMEDEIQKLRDGNDEELQKVQQEMEAAIDKRDAELRKVKKEKGEELRKLRKEKDEEIRKLRREMHDEVERLEREKDEEVAKLEESDETTHEPAKEEELKMLRREANDSKKREKEKDEELLKLKRELEDLRRSKKEEEGHHRLEKEEEKKDKEALQQLIMEKDGKLQELGKVREQLLGKVEQCSKYSWSRLPSYNCGDLVKLRKRVPRENFEKASGLDRNQQHLCHRYVPHILTSSAFARQYVDVVDDVSRDDWPPPPRIQFSVGNNGQFDVDNWWFLKTTHPEGGTTMLGYYDGSLSICPDAAYSCNTRLPFPRGCDFCASRNFFLTCLDAQEWRLAFTYRE</sequence>